<accession>A0A8S5U9E3</accession>
<protein>
    <submittedName>
        <fullName evidence="6">Holin</fullName>
    </submittedName>
</protein>
<dbReference type="NCBIfam" id="TIGR01593">
    <property type="entry name" value="holin_tox_secr"/>
    <property type="match status" value="1"/>
</dbReference>
<evidence type="ECO:0000313" key="6">
    <source>
        <dbReference type="EMBL" id="DAF90998.1"/>
    </source>
</evidence>
<dbReference type="Pfam" id="PF05105">
    <property type="entry name" value="Phage_holin_4_1"/>
    <property type="match status" value="1"/>
</dbReference>
<dbReference type="InterPro" id="IPR006480">
    <property type="entry name" value="Phage_holin_4_1"/>
</dbReference>
<organism evidence="6">
    <name type="scientific">Siphoviridae sp. ctYM922</name>
    <dbReference type="NCBI Taxonomy" id="2825547"/>
    <lineage>
        <taxon>Viruses</taxon>
        <taxon>Duplodnaviria</taxon>
        <taxon>Heunggongvirae</taxon>
        <taxon>Uroviricota</taxon>
        <taxon>Caudoviricetes</taxon>
    </lineage>
</organism>
<feature type="transmembrane region" description="Helical" evidence="5">
    <location>
        <begin position="62"/>
        <end position="84"/>
    </location>
</feature>
<name>A0A8S5U9E3_9CAUD</name>
<comment type="subcellular location">
    <subcellularLocation>
        <location evidence="1">Host membrane</location>
        <topology evidence="1">Multi-pass membrane protein</topology>
    </subcellularLocation>
</comment>
<evidence type="ECO:0000256" key="4">
    <source>
        <dbReference type="ARBA" id="ARBA00023136"/>
    </source>
</evidence>
<dbReference type="GO" id="GO:0033644">
    <property type="term" value="C:host cell membrane"/>
    <property type="evidence" value="ECO:0007669"/>
    <property type="project" value="UniProtKB-SubCell"/>
</dbReference>
<dbReference type="EMBL" id="BK016042">
    <property type="protein sequence ID" value="DAF90998.1"/>
    <property type="molecule type" value="Genomic_DNA"/>
</dbReference>
<evidence type="ECO:0000256" key="3">
    <source>
        <dbReference type="ARBA" id="ARBA00022989"/>
    </source>
</evidence>
<evidence type="ECO:0000256" key="1">
    <source>
        <dbReference type="ARBA" id="ARBA00004301"/>
    </source>
</evidence>
<proteinExistence type="predicted"/>
<feature type="transmembrane region" description="Helical" evidence="5">
    <location>
        <begin position="20"/>
        <end position="41"/>
    </location>
</feature>
<keyword evidence="4 5" id="KW-0472">Membrane</keyword>
<evidence type="ECO:0000256" key="5">
    <source>
        <dbReference type="SAM" id="Phobius"/>
    </source>
</evidence>
<reference evidence="6" key="1">
    <citation type="journal article" date="2021" name="Proc. Natl. Acad. Sci. U.S.A.">
        <title>A Catalog of Tens of Thousands of Viruses from Human Metagenomes Reveals Hidden Associations with Chronic Diseases.</title>
        <authorList>
            <person name="Tisza M.J."/>
            <person name="Buck C.B."/>
        </authorList>
    </citation>
    <scope>NUCLEOTIDE SEQUENCE</scope>
    <source>
        <strain evidence="6">CtYM922</strain>
    </source>
</reference>
<keyword evidence="2 5" id="KW-0812">Transmembrane</keyword>
<evidence type="ECO:0000256" key="2">
    <source>
        <dbReference type="ARBA" id="ARBA00022692"/>
    </source>
</evidence>
<sequence>MEDFMNIMQQMHLQFNSEIWLLVIPALLMVLDILTGYINAWKKHEIKSQKMRDGLGKKVAEICYIIIGFVFRFATGLSSIAYALSMYVTYMELVSILENTDKLGLPIPKFIRDKLNNNNNNKTKDKSEDV</sequence>
<keyword evidence="3 5" id="KW-1133">Transmembrane helix</keyword>